<dbReference type="RefSeq" id="WP_145268243.1">
    <property type="nucleotide sequence ID" value="NZ_CP036426.1"/>
</dbReference>
<name>A0A518GZ67_9BACT</name>
<proteinExistence type="predicted"/>
<dbReference type="PANTHER" id="PTHR43312">
    <property type="entry name" value="D-THREO-ALDOSE 1-DEHYDROGENASE"/>
    <property type="match status" value="1"/>
</dbReference>
<dbReference type="InterPro" id="IPR023210">
    <property type="entry name" value="NADP_OxRdtase_dom"/>
</dbReference>
<dbReference type="EMBL" id="CP036426">
    <property type="protein sequence ID" value="QDV33822.1"/>
    <property type="molecule type" value="Genomic_DNA"/>
</dbReference>
<keyword evidence="3" id="KW-1185">Reference proteome</keyword>
<dbReference type="Proteomes" id="UP000317835">
    <property type="component" value="Chromosome"/>
</dbReference>
<sequence length="340" mass="37085">MTPRPQDLSRRDFVRSSAALAAAAATARGSAVRADEGDPIRVPSTTLGRTGAEVSRLGIGCAYFQREHVTPDDVQATLRRALELGVTYLDVAPNYGNEQTGFSEEKMGPSLEDADFRSKFFLVTKTEEPTRDGTWRLLEQSLRRMRTDSVDLVHLHNFGDEPRWGDPKFALGKDGSLGALREAREQGLVRFIGASGHLHPSRFHLVLDSGAVDVLMNAVNFVVQHSYDFEHKVWSRARQDNVGLVAMKVLGGAGDQSKATGGGHRLPEGTYEQAMRYAFTIPGLHVAVIGMEGIPELEQAAKTVATIEPLSDAEALELARTGLDMAAREDWAEAYGTPVI</sequence>
<dbReference type="OrthoDB" id="9773828at2"/>
<protein>
    <submittedName>
        <fullName evidence="2">2,5-diketo-D-gluconic acid reductase B</fullName>
        <ecNumber evidence="2">1.1.1.346</ecNumber>
    </submittedName>
</protein>
<dbReference type="Gene3D" id="3.20.20.100">
    <property type="entry name" value="NADP-dependent oxidoreductase domain"/>
    <property type="match status" value="1"/>
</dbReference>
<dbReference type="PANTHER" id="PTHR43312:SF1">
    <property type="entry name" value="NADP-DEPENDENT OXIDOREDUCTASE DOMAIN-CONTAINING PROTEIN"/>
    <property type="match status" value="1"/>
</dbReference>
<dbReference type="CDD" id="cd19100">
    <property type="entry name" value="AKR_unchar"/>
    <property type="match status" value="1"/>
</dbReference>
<reference evidence="2 3" key="1">
    <citation type="submission" date="2019-02" db="EMBL/GenBank/DDBJ databases">
        <title>Deep-cultivation of Planctomycetes and their phenomic and genomic characterization uncovers novel biology.</title>
        <authorList>
            <person name="Wiegand S."/>
            <person name="Jogler M."/>
            <person name="Boedeker C."/>
            <person name="Pinto D."/>
            <person name="Vollmers J."/>
            <person name="Rivas-Marin E."/>
            <person name="Kohn T."/>
            <person name="Peeters S.H."/>
            <person name="Heuer A."/>
            <person name="Rast P."/>
            <person name="Oberbeckmann S."/>
            <person name="Bunk B."/>
            <person name="Jeske O."/>
            <person name="Meyerdierks A."/>
            <person name="Storesund J.E."/>
            <person name="Kallscheuer N."/>
            <person name="Luecker S."/>
            <person name="Lage O.M."/>
            <person name="Pohl T."/>
            <person name="Merkel B.J."/>
            <person name="Hornburger P."/>
            <person name="Mueller R.-W."/>
            <person name="Bruemmer F."/>
            <person name="Labrenz M."/>
            <person name="Spormann A.M."/>
            <person name="Op den Camp H."/>
            <person name="Overmann J."/>
            <person name="Amann R."/>
            <person name="Jetten M.S.M."/>
            <person name="Mascher T."/>
            <person name="Medema M.H."/>
            <person name="Devos D.P."/>
            <person name="Kaster A.-K."/>
            <person name="Ovreas L."/>
            <person name="Rohde M."/>
            <person name="Galperin M.Y."/>
            <person name="Jogler C."/>
        </authorList>
    </citation>
    <scope>NUCLEOTIDE SEQUENCE [LARGE SCALE GENOMIC DNA]</scope>
    <source>
        <strain evidence="2 3">ElP</strain>
    </source>
</reference>
<dbReference type="SUPFAM" id="SSF51430">
    <property type="entry name" value="NAD(P)-linked oxidoreductase"/>
    <property type="match status" value="1"/>
</dbReference>
<dbReference type="KEGG" id="tpla:ElP_17010"/>
<keyword evidence="2" id="KW-0560">Oxidoreductase</keyword>
<gene>
    <name evidence="2" type="primary">dkgB</name>
    <name evidence="2" type="ORF">ElP_17010</name>
</gene>
<dbReference type="GO" id="GO:0016491">
    <property type="term" value="F:oxidoreductase activity"/>
    <property type="evidence" value="ECO:0007669"/>
    <property type="project" value="UniProtKB-KW"/>
</dbReference>
<dbReference type="InterPro" id="IPR006311">
    <property type="entry name" value="TAT_signal"/>
</dbReference>
<dbReference type="Pfam" id="PF00248">
    <property type="entry name" value="Aldo_ket_red"/>
    <property type="match status" value="1"/>
</dbReference>
<dbReference type="EC" id="1.1.1.346" evidence="2"/>
<dbReference type="InterPro" id="IPR053135">
    <property type="entry name" value="AKR2_Oxidoreductase"/>
</dbReference>
<accession>A0A518GZ67</accession>
<feature type="domain" description="NADP-dependent oxidoreductase" evidence="1">
    <location>
        <begin position="56"/>
        <end position="252"/>
    </location>
</feature>
<dbReference type="AlphaFoldDB" id="A0A518GZ67"/>
<evidence type="ECO:0000313" key="2">
    <source>
        <dbReference type="EMBL" id="QDV33822.1"/>
    </source>
</evidence>
<evidence type="ECO:0000313" key="3">
    <source>
        <dbReference type="Proteomes" id="UP000317835"/>
    </source>
</evidence>
<dbReference type="InterPro" id="IPR036812">
    <property type="entry name" value="NAD(P)_OxRdtase_dom_sf"/>
</dbReference>
<evidence type="ECO:0000259" key="1">
    <source>
        <dbReference type="Pfam" id="PF00248"/>
    </source>
</evidence>
<organism evidence="2 3">
    <name type="scientific">Tautonia plasticadhaerens</name>
    <dbReference type="NCBI Taxonomy" id="2527974"/>
    <lineage>
        <taxon>Bacteria</taxon>
        <taxon>Pseudomonadati</taxon>
        <taxon>Planctomycetota</taxon>
        <taxon>Planctomycetia</taxon>
        <taxon>Isosphaerales</taxon>
        <taxon>Isosphaeraceae</taxon>
        <taxon>Tautonia</taxon>
    </lineage>
</organism>
<dbReference type="PROSITE" id="PS51318">
    <property type="entry name" value="TAT"/>
    <property type="match status" value="1"/>
</dbReference>